<dbReference type="AlphaFoldDB" id="A0A6H5ISW3"/>
<dbReference type="EMBL" id="CADCXV010001116">
    <property type="protein sequence ID" value="CAB0041443.1"/>
    <property type="molecule type" value="Genomic_DNA"/>
</dbReference>
<sequence>MSCRKFAPCLVLLLLAACVTCNPAEVQKANEAPEEVEQDLAGNEIQQQHAQLTEKEWTEVFEFYNDTLSALRGLKDVWTKPFGELFDHLRQNNTNVRLLKQEQVAELERDFGEKARDALERIDDELREFQEIYEKSREMMRANETSHYDRYVFGMAWVLSEELAAYQLMVGNVLREAENVAELMIEQQSSTDRPTTISPYAVSVEYNEAVAMTTMTTTMDEDDMNDTNE</sequence>
<reference evidence="3 4" key="1">
    <citation type="submission" date="2020-02" db="EMBL/GenBank/DDBJ databases">
        <authorList>
            <person name="Ferguson B K."/>
        </authorList>
    </citation>
    <scope>NUCLEOTIDE SEQUENCE [LARGE SCALE GENOMIC DNA]</scope>
</reference>
<protein>
    <recommendedName>
        <fullName evidence="5">SXP/RAL-2 family protein Ani s 5-like cation-binding domain-containing protein</fullName>
    </recommendedName>
</protein>
<evidence type="ECO:0000313" key="4">
    <source>
        <dbReference type="Proteomes" id="UP000479190"/>
    </source>
</evidence>
<keyword evidence="1" id="KW-0175">Coiled coil</keyword>
<feature type="signal peptide" evidence="2">
    <location>
        <begin position="1"/>
        <end position="21"/>
    </location>
</feature>
<name>A0A6H5ISW3_9HYME</name>
<keyword evidence="4" id="KW-1185">Reference proteome</keyword>
<evidence type="ECO:0008006" key="5">
    <source>
        <dbReference type="Google" id="ProtNLM"/>
    </source>
</evidence>
<dbReference type="Proteomes" id="UP000479190">
    <property type="component" value="Unassembled WGS sequence"/>
</dbReference>
<evidence type="ECO:0000256" key="1">
    <source>
        <dbReference type="SAM" id="Coils"/>
    </source>
</evidence>
<gene>
    <name evidence="3" type="ORF">TBRA_LOCUS13111</name>
</gene>
<keyword evidence="2" id="KW-0732">Signal</keyword>
<feature type="chain" id="PRO_5026256472" description="SXP/RAL-2 family protein Ani s 5-like cation-binding domain-containing protein" evidence="2">
    <location>
        <begin position="22"/>
        <end position="229"/>
    </location>
</feature>
<evidence type="ECO:0000256" key="2">
    <source>
        <dbReference type="SAM" id="SignalP"/>
    </source>
</evidence>
<proteinExistence type="predicted"/>
<dbReference type="OrthoDB" id="10300653at2759"/>
<accession>A0A6H5ISW3</accession>
<organism evidence="3 4">
    <name type="scientific">Trichogramma brassicae</name>
    <dbReference type="NCBI Taxonomy" id="86971"/>
    <lineage>
        <taxon>Eukaryota</taxon>
        <taxon>Metazoa</taxon>
        <taxon>Ecdysozoa</taxon>
        <taxon>Arthropoda</taxon>
        <taxon>Hexapoda</taxon>
        <taxon>Insecta</taxon>
        <taxon>Pterygota</taxon>
        <taxon>Neoptera</taxon>
        <taxon>Endopterygota</taxon>
        <taxon>Hymenoptera</taxon>
        <taxon>Apocrita</taxon>
        <taxon>Proctotrupomorpha</taxon>
        <taxon>Chalcidoidea</taxon>
        <taxon>Trichogrammatidae</taxon>
        <taxon>Trichogramma</taxon>
    </lineage>
</organism>
<feature type="coiled-coil region" evidence="1">
    <location>
        <begin position="112"/>
        <end position="139"/>
    </location>
</feature>
<dbReference type="PROSITE" id="PS51257">
    <property type="entry name" value="PROKAR_LIPOPROTEIN"/>
    <property type="match status" value="1"/>
</dbReference>
<evidence type="ECO:0000313" key="3">
    <source>
        <dbReference type="EMBL" id="CAB0041443.1"/>
    </source>
</evidence>